<dbReference type="InterPro" id="IPR006936">
    <property type="entry name" value="ALOG_dom"/>
</dbReference>
<dbReference type="OMA" id="SCNSHIT"/>
<dbReference type="GO" id="GO:0009416">
    <property type="term" value="P:response to light stimulus"/>
    <property type="evidence" value="ECO:0007669"/>
    <property type="project" value="TreeGrafter"/>
</dbReference>
<evidence type="ECO:0000256" key="8">
    <source>
        <dbReference type="SAM" id="MobiDB-lite"/>
    </source>
</evidence>
<keyword evidence="5" id="KW-0238">DNA-binding</keyword>
<dbReference type="Gramene" id="GBG79305">
    <property type="protein sequence ID" value="GBG79305"/>
    <property type="gene ID" value="CBR_g29454"/>
</dbReference>
<evidence type="ECO:0000256" key="7">
    <source>
        <dbReference type="ARBA" id="ARBA00023242"/>
    </source>
</evidence>
<keyword evidence="6" id="KW-0804">Transcription</keyword>
<organism evidence="10 11">
    <name type="scientific">Chara braunii</name>
    <name type="common">Braun's stonewort</name>
    <dbReference type="NCBI Taxonomy" id="69332"/>
    <lineage>
        <taxon>Eukaryota</taxon>
        <taxon>Viridiplantae</taxon>
        <taxon>Streptophyta</taxon>
        <taxon>Charophyceae</taxon>
        <taxon>Charales</taxon>
        <taxon>Characeae</taxon>
        <taxon>Chara</taxon>
    </lineage>
</organism>
<evidence type="ECO:0000256" key="6">
    <source>
        <dbReference type="ARBA" id="ARBA00023163"/>
    </source>
</evidence>
<feature type="region of interest" description="Disordered" evidence="8">
    <location>
        <begin position="175"/>
        <end position="215"/>
    </location>
</feature>
<feature type="compositionally biased region" description="Low complexity" evidence="8">
    <location>
        <begin position="194"/>
        <end position="206"/>
    </location>
</feature>
<dbReference type="EMBL" id="BFEA01000316">
    <property type="protein sequence ID" value="GBG79305.1"/>
    <property type="molecule type" value="Genomic_DNA"/>
</dbReference>
<dbReference type="PANTHER" id="PTHR31165:SF2">
    <property type="entry name" value="ALOG DOMAIN-CONTAINING PROTEIN"/>
    <property type="match status" value="1"/>
</dbReference>
<keyword evidence="11" id="KW-1185">Reference proteome</keyword>
<dbReference type="AlphaFoldDB" id="A0A388LAF7"/>
<comment type="subcellular location">
    <subcellularLocation>
        <location evidence="1">Nucleus</location>
    </subcellularLocation>
</comment>
<comment type="similarity">
    <text evidence="2">Belongs to the plant homeotic and developmental regulators ALOG protein family.</text>
</comment>
<reference evidence="10 11" key="1">
    <citation type="journal article" date="2018" name="Cell">
        <title>The Chara Genome: Secondary Complexity and Implications for Plant Terrestrialization.</title>
        <authorList>
            <person name="Nishiyama T."/>
            <person name="Sakayama H."/>
            <person name="Vries J.D."/>
            <person name="Buschmann H."/>
            <person name="Saint-Marcoux D."/>
            <person name="Ullrich K.K."/>
            <person name="Haas F.B."/>
            <person name="Vanderstraeten L."/>
            <person name="Becker D."/>
            <person name="Lang D."/>
            <person name="Vosolsobe S."/>
            <person name="Rombauts S."/>
            <person name="Wilhelmsson P.K.I."/>
            <person name="Janitza P."/>
            <person name="Kern R."/>
            <person name="Heyl A."/>
            <person name="Rumpler F."/>
            <person name="Villalobos L.I.A.C."/>
            <person name="Clay J.M."/>
            <person name="Skokan R."/>
            <person name="Toyoda A."/>
            <person name="Suzuki Y."/>
            <person name="Kagoshima H."/>
            <person name="Schijlen E."/>
            <person name="Tajeshwar N."/>
            <person name="Catarino B."/>
            <person name="Hetherington A.J."/>
            <person name="Saltykova A."/>
            <person name="Bonnot C."/>
            <person name="Breuninger H."/>
            <person name="Symeonidi A."/>
            <person name="Radhakrishnan G.V."/>
            <person name="Van Nieuwerburgh F."/>
            <person name="Deforce D."/>
            <person name="Chang C."/>
            <person name="Karol K.G."/>
            <person name="Hedrich R."/>
            <person name="Ulvskov P."/>
            <person name="Glockner G."/>
            <person name="Delwiche C.F."/>
            <person name="Petrasek J."/>
            <person name="Van de Peer Y."/>
            <person name="Friml J."/>
            <person name="Beilby M."/>
            <person name="Dolan L."/>
            <person name="Kohara Y."/>
            <person name="Sugano S."/>
            <person name="Fujiyama A."/>
            <person name="Delaux P.-M."/>
            <person name="Quint M."/>
            <person name="TheiBen G."/>
            <person name="Hagemann M."/>
            <person name="Harholt J."/>
            <person name="Dunand C."/>
            <person name="Zachgo S."/>
            <person name="Langdale J."/>
            <person name="Maumus F."/>
            <person name="Straeten D.V.D."/>
            <person name="Gould S.B."/>
            <person name="Rensing S.A."/>
        </authorList>
    </citation>
    <scope>NUCLEOTIDE SEQUENCE [LARGE SCALE GENOMIC DNA]</scope>
    <source>
        <strain evidence="10 11">S276</strain>
    </source>
</reference>
<gene>
    <name evidence="10" type="ORF">CBR_g29454</name>
</gene>
<evidence type="ECO:0000259" key="9">
    <source>
        <dbReference type="PROSITE" id="PS51697"/>
    </source>
</evidence>
<feature type="compositionally biased region" description="Low complexity" evidence="8">
    <location>
        <begin position="46"/>
        <end position="59"/>
    </location>
</feature>
<evidence type="ECO:0000256" key="4">
    <source>
        <dbReference type="ARBA" id="ARBA00023015"/>
    </source>
</evidence>
<protein>
    <recommendedName>
        <fullName evidence="9">ALOG domain-containing protein</fullName>
    </recommendedName>
</protein>
<accession>A0A388LAF7</accession>
<dbReference type="GO" id="GO:0003677">
    <property type="term" value="F:DNA binding"/>
    <property type="evidence" value="ECO:0007669"/>
    <property type="project" value="UniProtKB-KW"/>
</dbReference>
<dbReference type="GO" id="GO:0009299">
    <property type="term" value="P:mRNA transcription"/>
    <property type="evidence" value="ECO:0007669"/>
    <property type="project" value="TreeGrafter"/>
</dbReference>
<dbReference type="Pfam" id="PF04852">
    <property type="entry name" value="ALOG_dom"/>
    <property type="match status" value="1"/>
</dbReference>
<evidence type="ECO:0000313" key="10">
    <source>
        <dbReference type="EMBL" id="GBG79305.1"/>
    </source>
</evidence>
<keyword evidence="4" id="KW-0805">Transcription regulation</keyword>
<comment type="caution">
    <text evidence="10">The sequence shown here is derived from an EMBL/GenBank/DDBJ whole genome shotgun (WGS) entry which is preliminary data.</text>
</comment>
<name>A0A388LAF7_CHABU</name>
<evidence type="ECO:0000256" key="3">
    <source>
        <dbReference type="ARBA" id="ARBA00022473"/>
    </source>
</evidence>
<evidence type="ECO:0000256" key="1">
    <source>
        <dbReference type="ARBA" id="ARBA00004123"/>
    </source>
</evidence>
<keyword evidence="7" id="KW-0539">Nucleus</keyword>
<keyword evidence="3" id="KW-0217">Developmental protein</keyword>
<sequence length="215" mass="22576">MSLALLDRSPSSGGLGGLGGGLGALGGGGGGGGGGGLDFAAGQLPSPSSSLDLVSSSSPTQPPSRYNAQKRRDWTTFGQYLKNHRPPVLIGRCTFQHVVDFLRYLDQFGKTKVHLESCQFYGCNNQNNCGCPMRQAWGSLDSLVGRLRAAYEENGGRSETNPFGARQVRSYLRDVRDEQAKARGIGGKKRKRPANANNNTALSQAQGGSGASGNA</sequence>
<evidence type="ECO:0000256" key="5">
    <source>
        <dbReference type="ARBA" id="ARBA00023125"/>
    </source>
</evidence>
<dbReference type="InterPro" id="IPR040222">
    <property type="entry name" value="ALOG"/>
</dbReference>
<dbReference type="GO" id="GO:0005634">
    <property type="term" value="C:nucleus"/>
    <property type="evidence" value="ECO:0007669"/>
    <property type="project" value="UniProtKB-SubCell"/>
</dbReference>
<feature type="region of interest" description="Disordered" evidence="8">
    <location>
        <begin position="46"/>
        <end position="69"/>
    </location>
</feature>
<dbReference type="OrthoDB" id="1906822at2759"/>
<evidence type="ECO:0000256" key="2">
    <source>
        <dbReference type="ARBA" id="ARBA00010308"/>
    </source>
</evidence>
<feature type="domain" description="ALOG" evidence="9">
    <location>
        <begin position="65"/>
        <end position="191"/>
    </location>
</feature>
<dbReference type="PROSITE" id="PS51697">
    <property type="entry name" value="ALOG"/>
    <property type="match status" value="1"/>
</dbReference>
<evidence type="ECO:0000313" key="11">
    <source>
        <dbReference type="Proteomes" id="UP000265515"/>
    </source>
</evidence>
<dbReference type="PANTHER" id="PTHR31165">
    <property type="entry name" value="PROTEIN G1-LIKE2"/>
    <property type="match status" value="1"/>
</dbReference>
<dbReference type="Proteomes" id="UP000265515">
    <property type="component" value="Unassembled WGS sequence"/>
</dbReference>
<proteinExistence type="inferred from homology"/>